<comment type="caution">
    <text evidence="2">The sequence shown here is derived from an EMBL/GenBank/DDBJ whole genome shotgun (WGS) entry which is preliminary data.</text>
</comment>
<gene>
    <name evidence="2" type="ORF">CLVI_07170</name>
</gene>
<evidence type="ECO:0000256" key="1">
    <source>
        <dbReference type="SAM" id="Coils"/>
    </source>
</evidence>
<name>A0A2T0BIR9_9CLOT</name>
<evidence type="ECO:0000313" key="2">
    <source>
        <dbReference type="EMBL" id="PRR83770.1"/>
    </source>
</evidence>
<accession>A0A2T0BIR9</accession>
<sequence length="218" mass="24597">MRISDVNIQISNNILRDEKCTKTKANDLGSINLSYKKKETSYISSLINQKQEMQKTLKELEVKRKEHIAELESNLSDVLSEIHGVVDKLSNSNNESDKASELKGGEAEIDKASELKDEEDKIDNVSVLKDEKAEIVKASDIKAEEQLSGKVTVSDNLIADNTEYIELCNLADKYKSELEIYKETSKKEIENLKDKIKDIDKKIAEARGNVSNIINEYA</sequence>
<feature type="coiled-coil region" evidence="1">
    <location>
        <begin position="171"/>
        <end position="216"/>
    </location>
</feature>
<dbReference type="RefSeq" id="WP_106058748.1">
    <property type="nucleotide sequence ID" value="NZ_PVXQ01000005.1"/>
</dbReference>
<protein>
    <recommendedName>
        <fullName evidence="4">Chromosome partition protein Smc</fullName>
    </recommendedName>
</protein>
<evidence type="ECO:0008006" key="4">
    <source>
        <dbReference type="Google" id="ProtNLM"/>
    </source>
</evidence>
<dbReference type="Proteomes" id="UP000239471">
    <property type="component" value="Unassembled WGS sequence"/>
</dbReference>
<proteinExistence type="predicted"/>
<keyword evidence="3" id="KW-1185">Reference proteome</keyword>
<dbReference type="AlphaFoldDB" id="A0A2T0BIR9"/>
<evidence type="ECO:0000313" key="3">
    <source>
        <dbReference type="Proteomes" id="UP000239471"/>
    </source>
</evidence>
<organism evidence="2 3">
    <name type="scientific">Clostridium vincentii</name>
    <dbReference type="NCBI Taxonomy" id="52704"/>
    <lineage>
        <taxon>Bacteria</taxon>
        <taxon>Bacillati</taxon>
        <taxon>Bacillota</taxon>
        <taxon>Clostridia</taxon>
        <taxon>Eubacteriales</taxon>
        <taxon>Clostridiaceae</taxon>
        <taxon>Clostridium</taxon>
    </lineage>
</organism>
<keyword evidence="1" id="KW-0175">Coiled coil</keyword>
<feature type="coiled-coil region" evidence="1">
    <location>
        <begin position="43"/>
        <end position="77"/>
    </location>
</feature>
<dbReference type="EMBL" id="PVXQ01000005">
    <property type="protein sequence ID" value="PRR83770.1"/>
    <property type="molecule type" value="Genomic_DNA"/>
</dbReference>
<reference evidence="2 3" key="1">
    <citation type="submission" date="2018-03" db="EMBL/GenBank/DDBJ databases">
        <title>Genome sequence of Clostridium vincentii DSM 10228.</title>
        <authorList>
            <person name="Poehlein A."/>
            <person name="Daniel R."/>
        </authorList>
    </citation>
    <scope>NUCLEOTIDE SEQUENCE [LARGE SCALE GENOMIC DNA]</scope>
    <source>
        <strain evidence="2 3">DSM 10228</strain>
    </source>
</reference>